<feature type="transmembrane region" description="Helical" evidence="1">
    <location>
        <begin position="61"/>
        <end position="86"/>
    </location>
</feature>
<feature type="transmembrane region" description="Helical" evidence="1">
    <location>
        <begin position="39"/>
        <end position="55"/>
    </location>
</feature>
<dbReference type="AlphaFoldDB" id="A0A1G7S8V5"/>
<name>A0A1G7S8V5_9SPHI</name>
<feature type="transmembrane region" description="Helical" evidence="1">
    <location>
        <begin position="134"/>
        <end position="151"/>
    </location>
</feature>
<keyword evidence="1" id="KW-1133">Transmembrane helix</keyword>
<keyword evidence="1" id="KW-0812">Transmembrane</keyword>
<feature type="transmembrane region" description="Helical" evidence="1">
    <location>
        <begin position="330"/>
        <end position="351"/>
    </location>
</feature>
<organism evidence="2 3">
    <name type="scientific">Pedobacter terrae</name>
    <dbReference type="NCBI Taxonomy" id="405671"/>
    <lineage>
        <taxon>Bacteria</taxon>
        <taxon>Pseudomonadati</taxon>
        <taxon>Bacteroidota</taxon>
        <taxon>Sphingobacteriia</taxon>
        <taxon>Sphingobacteriales</taxon>
        <taxon>Sphingobacteriaceae</taxon>
        <taxon>Pedobacter</taxon>
    </lineage>
</organism>
<dbReference type="EMBL" id="FNCH01000004">
    <property type="protein sequence ID" value="SDG19485.1"/>
    <property type="molecule type" value="Genomic_DNA"/>
</dbReference>
<gene>
    <name evidence="2" type="ORF">SAMN05421827_10487</name>
</gene>
<dbReference type="Proteomes" id="UP000199643">
    <property type="component" value="Unassembled WGS sequence"/>
</dbReference>
<feature type="transmembrane region" description="Helical" evidence="1">
    <location>
        <begin position="431"/>
        <end position="451"/>
    </location>
</feature>
<protein>
    <submittedName>
        <fullName evidence="2">Uncharacterized protein</fullName>
    </submittedName>
</protein>
<evidence type="ECO:0000313" key="2">
    <source>
        <dbReference type="EMBL" id="SDG19485.1"/>
    </source>
</evidence>
<feature type="transmembrane region" description="Helical" evidence="1">
    <location>
        <begin position="6"/>
        <end position="27"/>
    </location>
</feature>
<sequence>MNNRLKNLLSPLFIFFLVLLIINDFFLKPAFHNWFTGKLSDFCGLFIFPIFWSAIFPKQKIWVFISTAILFTFWKSEYASVIIQFIKPYFSIGRTVDLSDLMALPMILFAWMYQKNNLQQSIGKSMGTALMSRLGAYFVGVVAVFSFCATTQQKYIQSFDQPQYVLLKNPIIHDLGSHSEFEFYKKDSLLVVKINSLYISKPVRNDDYNKNLSLKDLDKEVLYDIADSASLVSPGKITVVTVNTEEGIDSLRFNGGRLDGRFVRMKNGKPIIEGLYKMGFEDSTWIIRDTISNDKVIQTFVNGETTSIKHYNQDKLKSSSKINTRSDTIFNTYIQLAILIICMGGIVFWLYKNYRNTVPEHLKLKLLWKLLICFLSPLFVWLLYFGIRLLLMNDDQDIFETLATIFFIFIAVFPLMFIIVFWIKLRKEIDILLYCLLFALACSTWATYVTLEAISK</sequence>
<keyword evidence="1" id="KW-0472">Membrane</keyword>
<keyword evidence="3" id="KW-1185">Reference proteome</keyword>
<feature type="transmembrane region" description="Helical" evidence="1">
    <location>
        <begin position="366"/>
        <end position="391"/>
    </location>
</feature>
<feature type="transmembrane region" description="Helical" evidence="1">
    <location>
        <begin position="98"/>
        <end position="114"/>
    </location>
</feature>
<evidence type="ECO:0000313" key="3">
    <source>
        <dbReference type="Proteomes" id="UP000199643"/>
    </source>
</evidence>
<proteinExistence type="predicted"/>
<reference evidence="3" key="1">
    <citation type="submission" date="2016-10" db="EMBL/GenBank/DDBJ databases">
        <authorList>
            <person name="Varghese N."/>
            <person name="Submissions S."/>
        </authorList>
    </citation>
    <scope>NUCLEOTIDE SEQUENCE [LARGE SCALE GENOMIC DNA]</scope>
    <source>
        <strain evidence="3">DSM 17933</strain>
    </source>
</reference>
<evidence type="ECO:0000256" key="1">
    <source>
        <dbReference type="SAM" id="Phobius"/>
    </source>
</evidence>
<accession>A0A1G7S8V5</accession>
<dbReference type="RefSeq" id="WP_090498156.1">
    <property type="nucleotide sequence ID" value="NZ_FNCH01000004.1"/>
</dbReference>
<feature type="transmembrane region" description="Helical" evidence="1">
    <location>
        <begin position="403"/>
        <end position="425"/>
    </location>
</feature>
<dbReference type="OrthoDB" id="660780at2"/>